<dbReference type="AlphaFoldDB" id="A0A9P6WNC8"/>
<evidence type="ECO:0000256" key="8">
    <source>
        <dbReference type="ARBA" id="ARBA00023306"/>
    </source>
</evidence>
<evidence type="ECO:0000259" key="12">
    <source>
        <dbReference type="PROSITE" id="PS50021"/>
    </source>
</evidence>
<dbReference type="InterPro" id="IPR036872">
    <property type="entry name" value="CH_dom_sf"/>
</dbReference>
<feature type="domain" description="EB1 C-terminal" evidence="13">
    <location>
        <begin position="196"/>
        <end position="273"/>
    </location>
</feature>
<dbReference type="GO" id="GO:0030473">
    <property type="term" value="P:nuclear migration along microtubule"/>
    <property type="evidence" value="ECO:0007669"/>
    <property type="project" value="UniProtKB-ARBA"/>
</dbReference>
<evidence type="ECO:0000256" key="1">
    <source>
        <dbReference type="ARBA" id="ARBA00004245"/>
    </source>
</evidence>
<evidence type="ECO:0000256" key="9">
    <source>
        <dbReference type="PROSITE-ProRule" id="PRU00576"/>
    </source>
</evidence>
<keyword evidence="5 9" id="KW-0493">Microtubule</keyword>
<dbReference type="InterPro" id="IPR036133">
    <property type="entry name" value="EB1_C_sf"/>
</dbReference>
<evidence type="ECO:0000313" key="15">
    <source>
        <dbReference type="Proteomes" id="UP000697127"/>
    </source>
</evidence>
<reference evidence="14" key="1">
    <citation type="submission" date="2020-11" db="EMBL/GenBank/DDBJ databases">
        <title>Kefir isolates.</title>
        <authorList>
            <person name="Marcisauskas S."/>
            <person name="Kim Y."/>
            <person name="Blasche S."/>
        </authorList>
    </citation>
    <scope>NUCLEOTIDE SEQUENCE</scope>
    <source>
        <strain evidence="14">Olga-1</strain>
    </source>
</reference>
<keyword evidence="7" id="KW-0206">Cytoskeleton</keyword>
<evidence type="ECO:0000256" key="6">
    <source>
        <dbReference type="ARBA" id="ARBA00022776"/>
    </source>
</evidence>
<dbReference type="GO" id="GO:0035372">
    <property type="term" value="P:protein localization to microtubule"/>
    <property type="evidence" value="ECO:0007669"/>
    <property type="project" value="UniProtKB-ARBA"/>
</dbReference>
<name>A0A9P6WNC8_9ASCO</name>
<dbReference type="PROSITE" id="PS50021">
    <property type="entry name" value="CH"/>
    <property type="match status" value="1"/>
</dbReference>
<dbReference type="Gene3D" id="1.20.5.1430">
    <property type="match status" value="1"/>
</dbReference>
<dbReference type="InterPro" id="IPR004953">
    <property type="entry name" value="EB1_C"/>
</dbReference>
<evidence type="ECO:0008006" key="16">
    <source>
        <dbReference type="Google" id="ProtNLM"/>
    </source>
</evidence>
<dbReference type="GO" id="GO:0072686">
    <property type="term" value="C:mitotic spindle"/>
    <property type="evidence" value="ECO:0007669"/>
    <property type="project" value="UniProtKB-ARBA"/>
</dbReference>
<feature type="region of interest" description="Disordered" evidence="11">
    <location>
        <begin position="117"/>
        <end position="189"/>
    </location>
</feature>
<dbReference type="Gene3D" id="1.10.418.10">
    <property type="entry name" value="Calponin-like domain"/>
    <property type="match status" value="1"/>
</dbReference>
<evidence type="ECO:0000256" key="7">
    <source>
        <dbReference type="ARBA" id="ARBA00023212"/>
    </source>
</evidence>
<feature type="compositionally biased region" description="Polar residues" evidence="11">
    <location>
        <begin position="117"/>
        <end position="133"/>
    </location>
</feature>
<dbReference type="InterPro" id="IPR001715">
    <property type="entry name" value="CH_dom"/>
</dbReference>
<evidence type="ECO:0000256" key="3">
    <source>
        <dbReference type="ARBA" id="ARBA00022490"/>
    </source>
</evidence>
<dbReference type="GO" id="GO:0051301">
    <property type="term" value="P:cell division"/>
    <property type="evidence" value="ECO:0007669"/>
    <property type="project" value="UniProtKB-KW"/>
</dbReference>
<dbReference type="GO" id="GO:0051233">
    <property type="term" value="C:spindle midzone"/>
    <property type="evidence" value="ECO:0007669"/>
    <property type="project" value="UniProtKB-ARBA"/>
</dbReference>
<dbReference type="OrthoDB" id="2119228at2759"/>
<evidence type="ECO:0000259" key="13">
    <source>
        <dbReference type="PROSITE" id="PS51230"/>
    </source>
</evidence>
<dbReference type="InterPro" id="IPR027328">
    <property type="entry name" value="MAPRE"/>
</dbReference>
<keyword evidence="6" id="KW-0498">Mitosis</keyword>
<proteinExistence type="inferred from homology"/>
<comment type="subcellular location">
    <subcellularLocation>
        <location evidence="1">Cytoplasm</location>
        <location evidence="1">Cytoskeleton</location>
    </subcellularLocation>
</comment>
<feature type="region of interest" description="Disordered" evidence="11">
    <location>
        <begin position="295"/>
        <end position="354"/>
    </location>
</feature>
<feature type="compositionally biased region" description="Polar residues" evidence="11">
    <location>
        <begin position="312"/>
        <end position="343"/>
    </location>
</feature>
<dbReference type="GO" id="GO:0007010">
    <property type="term" value="P:cytoskeleton organization"/>
    <property type="evidence" value="ECO:0007669"/>
    <property type="project" value="UniProtKB-ARBA"/>
</dbReference>
<dbReference type="Proteomes" id="UP000697127">
    <property type="component" value="Unassembled WGS sequence"/>
</dbReference>
<accession>A0A9P6WNC8</accession>
<dbReference type="SUPFAM" id="SSF140612">
    <property type="entry name" value="EB1 dimerisation domain-like"/>
    <property type="match status" value="1"/>
</dbReference>
<dbReference type="Pfam" id="PF03271">
    <property type="entry name" value="EB1"/>
    <property type="match status" value="1"/>
</dbReference>
<keyword evidence="3" id="KW-0963">Cytoplasm</keyword>
<protein>
    <recommendedName>
        <fullName evidence="16">EB1 C-terminal domain-containing protein</fullName>
    </recommendedName>
</protein>
<dbReference type="SUPFAM" id="SSF47576">
    <property type="entry name" value="Calponin-homology domain, CH-domain"/>
    <property type="match status" value="1"/>
</dbReference>
<keyword evidence="8" id="KW-0131">Cell cycle</keyword>
<dbReference type="PANTHER" id="PTHR10623">
    <property type="entry name" value="MICROTUBULE-ASSOCIATED PROTEIN RP/EB FAMILY MEMBER"/>
    <property type="match status" value="1"/>
</dbReference>
<organism evidence="14 15">
    <name type="scientific">Pichia californica</name>
    <dbReference type="NCBI Taxonomy" id="460514"/>
    <lineage>
        <taxon>Eukaryota</taxon>
        <taxon>Fungi</taxon>
        <taxon>Dikarya</taxon>
        <taxon>Ascomycota</taxon>
        <taxon>Saccharomycotina</taxon>
        <taxon>Pichiomycetes</taxon>
        <taxon>Pichiales</taxon>
        <taxon>Pichiaceae</taxon>
        <taxon>Pichia</taxon>
    </lineage>
</organism>
<dbReference type="PROSITE" id="PS51230">
    <property type="entry name" value="EB1_C"/>
    <property type="match status" value="1"/>
</dbReference>
<evidence type="ECO:0000256" key="11">
    <source>
        <dbReference type="SAM" id="MobiDB-lite"/>
    </source>
</evidence>
<evidence type="ECO:0000256" key="4">
    <source>
        <dbReference type="ARBA" id="ARBA00022618"/>
    </source>
</evidence>
<feature type="compositionally biased region" description="Low complexity" evidence="11">
    <location>
        <begin position="168"/>
        <end position="189"/>
    </location>
</feature>
<dbReference type="GO" id="GO:0051010">
    <property type="term" value="F:microtubule plus-end binding"/>
    <property type="evidence" value="ECO:0007669"/>
    <property type="project" value="UniProtKB-ARBA"/>
</dbReference>
<evidence type="ECO:0000256" key="5">
    <source>
        <dbReference type="ARBA" id="ARBA00022701"/>
    </source>
</evidence>
<feature type="domain" description="Calponin-homology (CH)" evidence="12">
    <location>
        <begin position="5"/>
        <end position="107"/>
    </location>
</feature>
<comment type="caution">
    <text evidence="14">The sequence shown here is derived from an EMBL/GenBank/DDBJ whole genome shotgun (WGS) entry which is preliminary data.</text>
</comment>
<evidence type="ECO:0000256" key="10">
    <source>
        <dbReference type="SAM" id="Coils"/>
    </source>
</evidence>
<dbReference type="GO" id="GO:0035371">
    <property type="term" value="C:microtubule plus-end"/>
    <property type="evidence" value="ECO:0007669"/>
    <property type="project" value="UniProtKB-ARBA"/>
</dbReference>
<keyword evidence="10" id="KW-0175">Coiled coil</keyword>
<dbReference type="FunFam" id="1.10.418.10:FF:000028">
    <property type="entry name" value="RP/EB family microtubule-associated protein"/>
    <property type="match status" value="1"/>
</dbReference>
<evidence type="ECO:0000256" key="2">
    <source>
        <dbReference type="ARBA" id="ARBA00010729"/>
    </source>
</evidence>
<keyword evidence="15" id="KW-1185">Reference proteome</keyword>
<feature type="compositionally biased region" description="Polar residues" evidence="11">
    <location>
        <begin position="157"/>
        <end position="167"/>
    </location>
</feature>
<comment type="similarity">
    <text evidence="2">Belongs to the MAPRE family.</text>
</comment>
<evidence type="ECO:0000313" key="14">
    <source>
        <dbReference type="EMBL" id="KAG0690179.1"/>
    </source>
</evidence>
<dbReference type="EMBL" id="PUHW01000042">
    <property type="protein sequence ID" value="KAG0690179.1"/>
    <property type="molecule type" value="Genomic_DNA"/>
</dbReference>
<feature type="coiled-coil region" evidence="10">
    <location>
        <begin position="190"/>
        <end position="224"/>
    </location>
</feature>
<sequence>MAYPTVSKSALLEWINTSFELHYTKIEQCGNGAVYCMIFNALYPNLINISRVQKNANTDYDILINYKLLQNGFNKVQISRDVNVEKLMKCRLQDNLEFLQWFSRLWCDHNKDFTFGGTSQPNSRRTSSIGLNRSNSRQSSMSSSKLSSSTIKPRIASQPTSQSTQLRSVSSNNNSINNNKSINTPINKNSQHFNSELAKLKDELKETKESLEEMTTLKEGLEIERNFYFGKLREIEVICQNISQSGDSRYVSTLSLIDDLKEIMYSTEEGFLLPDDNDEDGDGDGDEILQLEENGFNQENDNENESEKENTTELQINNNKINLSFDKNSQFKPEDSSNINMDKSSGELFDDETF</sequence>
<keyword evidence="4" id="KW-0132">Cell division</keyword>
<gene>
    <name evidence="14" type="ORF">C6P40_003647</name>
</gene>
<dbReference type="Pfam" id="PF00307">
    <property type="entry name" value="CH"/>
    <property type="match status" value="1"/>
</dbReference>
<feature type="compositionally biased region" description="Low complexity" evidence="11">
    <location>
        <begin position="134"/>
        <end position="149"/>
    </location>
</feature>